<organism evidence="1 2">
    <name type="scientific">Prunus dulcis</name>
    <name type="common">Almond</name>
    <name type="synonym">Amygdalus dulcis</name>
    <dbReference type="NCBI Taxonomy" id="3755"/>
    <lineage>
        <taxon>Eukaryota</taxon>
        <taxon>Viridiplantae</taxon>
        <taxon>Streptophyta</taxon>
        <taxon>Embryophyta</taxon>
        <taxon>Tracheophyta</taxon>
        <taxon>Spermatophyta</taxon>
        <taxon>Magnoliopsida</taxon>
        <taxon>eudicotyledons</taxon>
        <taxon>Gunneridae</taxon>
        <taxon>Pentapetalae</taxon>
        <taxon>rosids</taxon>
        <taxon>fabids</taxon>
        <taxon>Rosales</taxon>
        <taxon>Rosaceae</taxon>
        <taxon>Amygdaloideae</taxon>
        <taxon>Amygdaleae</taxon>
        <taxon>Prunus</taxon>
    </lineage>
</organism>
<feature type="non-terminal residue" evidence="1">
    <location>
        <position position="1"/>
    </location>
</feature>
<reference evidence="2" key="1">
    <citation type="journal article" date="2020" name="Plant J.">
        <title>Transposons played a major role in the diversification between the closely related almond and peach genomes: results from the almond genome sequence.</title>
        <authorList>
            <person name="Alioto T."/>
            <person name="Alexiou K.G."/>
            <person name="Bardil A."/>
            <person name="Barteri F."/>
            <person name="Castanera R."/>
            <person name="Cruz F."/>
            <person name="Dhingra A."/>
            <person name="Duval H."/>
            <person name="Fernandez I Marti A."/>
            <person name="Frias L."/>
            <person name="Galan B."/>
            <person name="Garcia J.L."/>
            <person name="Howad W."/>
            <person name="Gomez-Garrido J."/>
            <person name="Gut M."/>
            <person name="Julca I."/>
            <person name="Morata J."/>
            <person name="Puigdomenech P."/>
            <person name="Ribeca P."/>
            <person name="Rubio Cabetas M.J."/>
            <person name="Vlasova A."/>
            <person name="Wirthensohn M."/>
            <person name="Garcia-Mas J."/>
            <person name="Gabaldon T."/>
            <person name="Casacuberta J.M."/>
            <person name="Arus P."/>
        </authorList>
    </citation>
    <scope>NUCLEOTIDE SEQUENCE [LARGE SCALE GENOMIC DNA]</scope>
    <source>
        <strain evidence="2">cv. Texas</strain>
    </source>
</reference>
<accession>A0A5E4GKJ6</accession>
<gene>
    <name evidence="1" type="ORF">ALMOND_2B026124</name>
</gene>
<dbReference type="InParanoid" id="A0A5E4GKJ6"/>
<evidence type="ECO:0000313" key="2">
    <source>
        <dbReference type="Proteomes" id="UP000327085"/>
    </source>
</evidence>
<name>A0A5E4GKJ6_PRUDU</name>
<proteinExistence type="predicted"/>
<dbReference type="EMBL" id="CABIKO010000977">
    <property type="protein sequence ID" value="VVA40405.1"/>
    <property type="molecule type" value="Genomic_DNA"/>
</dbReference>
<dbReference type="Gramene" id="VVA40405">
    <property type="protein sequence ID" value="VVA40405"/>
    <property type="gene ID" value="Prudul26B026124"/>
</dbReference>
<protein>
    <submittedName>
        <fullName evidence="1">PREDICTED: LOW QUALITY PROTEIN</fullName>
    </submittedName>
</protein>
<sequence>KLNYNYQAAGEKRTLQLNELEEIRNDAYENSKIYKEEKKSFHDQSILHKAFHLGQKILLFNSRLELFL</sequence>
<feature type="non-terminal residue" evidence="1">
    <location>
        <position position="68"/>
    </location>
</feature>
<dbReference type="Proteomes" id="UP000327085">
    <property type="component" value="Chromosome 4"/>
</dbReference>
<dbReference type="AlphaFoldDB" id="A0A5E4GKJ6"/>
<evidence type="ECO:0000313" key="1">
    <source>
        <dbReference type="EMBL" id="VVA40405.1"/>
    </source>
</evidence>